<keyword evidence="2 3" id="KW-0064">Aspartyl protease</keyword>
<proteinExistence type="inferred from homology"/>
<keyword evidence="3" id="KW-0645">Protease</keyword>
<keyword evidence="8" id="KW-1185">Reference proteome</keyword>
<keyword evidence="5" id="KW-0732">Signal</keyword>
<dbReference type="InterPro" id="IPR001969">
    <property type="entry name" value="Aspartic_peptidase_AS"/>
</dbReference>
<dbReference type="Pfam" id="PF00026">
    <property type="entry name" value="Asp"/>
    <property type="match status" value="1"/>
</dbReference>
<dbReference type="SUPFAM" id="SSF50630">
    <property type="entry name" value="Acid proteases"/>
    <property type="match status" value="1"/>
</dbReference>
<dbReference type="InterPro" id="IPR034164">
    <property type="entry name" value="Pepsin-like_dom"/>
</dbReference>
<evidence type="ECO:0000256" key="4">
    <source>
        <dbReference type="SAM" id="Phobius"/>
    </source>
</evidence>
<comment type="similarity">
    <text evidence="1 3">Belongs to the peptidase A1 family.</text>
</comment>
<evidence type="ECO:0000256" key="1">
    <source>
        <dbReference type="ARBA" id="ARBA00007447"/>
    </source>
</evidence>
<evidence type="ECO:0000313" key="8">
    <source>
        <dbReference type="Proteomes" id="UP001218188"/>
    </source>
</evidence>
<keyword evidence="3" id="KW-0378">Hydrolase</keyword>
<dbReference type="InterPro" id="IPR033121">
    <property type="entry name" value="PEPTIDASE_A1"/>
</dbReference>
<keyword evidence="4" id="KW-0472">Membrane</keyword>
<dbReference type="Proteomes" id="UP001218188">
    <property type="component" value="Unassembled WGS sequence"/>
</dbReference>
<dbReference type="GO" id="GO:0004190">
    <property type="term" value="F:aspartic-type endopeptidase activity"/>
    <property type="evidence" value="ECO:0007669"/>
    <property type="project" value="UniProtKB-KW"/>
</dbReference>
<evidence type="ECO:0000256" key="3">
    <source>
        <dbReference type="RuleBase" id="RU000454"/>
    </source>
</evidence>
<feature type="transmembrane region" description="Helical" evidence="4">
    <location>
        <begin position="474"/>
        <end position="501"/>
    </location>
</feature>
<evidence type="ECO:0000259" key="6">
    <source>
        <dbReference type="PROSITE" id="PS51767"/>
    </source>
</evidence>
<keyword evidence="4" id="KW-1133">Transmembrane helix</keyword>
<dbReference type="AlphaFoldDB" id="A0AAD6S151"/>
<dbReference type="CDD" id="cd05471">
    <property type="entry name" value="pepsin_like"/>
    <property type="match status" value="1"/>
</dbReference>
<feature type="domain" description="Peptidase A1" evidence="6">
    <location>
        <begin position="49"/>
        <end position="391"/>
    </location>
</feature>
<dbReference type="PANTHER" id="PTHR47966">
    <property type="entry name" value="BETA-SITE APP-CLEAVING ENZYME, ISOFORM A-RELATED"/>
    <property type="match status" value="1"/>
</dbReference>
<dbReference type="PROSITE" id="PS00141">
    <property type="entry name" value="ASP_PROTEASE"/>
    <property type="match status" value="1"/>
</dbReference>
<protein>
    <submittedName>
        <fullName evidence="7">Aspartic peptidase domain-containing protein</fullName>
    </submittedName>
</protein>
<dbReference type="InterPro" id="IPR021109">
    <property type="entry name" value="Peptidase_aspartic_dom_sf"/>
</dbReference>
<dbReference type="EMBL" id="JARJCM010000298">
    <property type="protein sequence ID" value="KAJ7019306.1"/>
    <property type="molecule type" value="Genomic_DNA"/>
</dbReference>
<evidence type="ECO:0000256" key="5">
    <source>
        <dbReference type="SAM" id="SignalP"/>
    </source>
</evidence>
<reference evidence="7" key="1">
    <citation type="submission" date="2023-03" db="EMBL/GenBank/DDBJ databases">
        <title>Massive genome expansion in bonnet fungi (Mycena s.s.) driven by repeated elements and novel gene families across ecological guilds.</title>
        <authorList>
            <consortium name="Lawrence Berkeley National Laboratory"/>
            <person name="Harder C.B."/>
            <person name="Miyauchi S."/>
            <person name="Viragh M."/>
            <person name="Kuo A."/>
            <person name="Thoen E."/>
            <person name="Andreopoulos B."/>
            <person name="Lu D."/>
            <person name="Skrede I."/>
            <person name="Drula E."/>
            <person name="Henrissat B."/>
            <person name="Morin E."/>
            <person name="Kohler A."/>
            <person name="Barry K."/>
            <person name="LaButti K."/>
            <person name="Morin E."/>
            <person name="Salamov A."/>
            <person name="Lipzen A."/>
            <person name="Mereny Z."/>
            <person name="Hegedus B."/>
            <person name="Baldrian P."/>
            <person name="Stursova M."/>
            <person name="Weitz H."/>
            <person name="Taylor A."/>
            <person name="Grigoriev I.V."/>
            <person name="Nagy L.G."/>
            <person name="Martin F."/>
            <person name="Kauserud H."/>
        </authorList>
    </citation>
    <scope>NUCLEOTIDE SEQUENCE</scope>
    <source>
        <strain evidence="7">CBHHK200</strain>
    </source>
</reference>
<dbReference type="PRINTS" id="PR00792">
    <property type="entry name" value="PEPSIN"/>
</dbReference>
<dbReference type="PROSITE" id="PS51767">
    <property type="entry name" value="PEPTIDASE_A1"/>
    <property type="match status" value="1"/>
</dbReference>
<dbReference type="PANTHER" id="PTHR47966:SF51">
    <property type="entry name" value="BETA-SITE APP-CLEAVING ENZYME, ISOFORM A-RELATED"/>
    <property type="match status" value="1"/>
</dbReference>
<organism evidence="7 8">
    <name type="scientific">Mycena alexandri</name>
    <dbReference type="NCBI Taxonomy" id="1745969"/>
    <lineage>
        <taxon>Eukaryota</taxon>
        <taxon>Fungi</taxon>
        <taxon>Dikarya</taxon>
        <taxon>Basidiomycota</taxon>
        <taxon>Agaricomycotina</taxon>
        <taxon>Agaricomycetes</taxon>
        <taxon>Agaricomycetidae</taxon>
        <taxon>Agaricales</taxon>
        <taxon>Marasmiineae</taxon>
        <taxon>Mycenaceae</taxon>
        <taxon>Mycena</taxon>
    </lineage>
</organism>
<sequence length="543" mass="57536">MLFSAALPAVFFLFSTKPWVVAANGRDQQPQPSNNTVDDDIDNFSNIRYTAALTINGKILNVILDTGSTDLWLNPYDGVGPFESTGVMKKLAYGQGDSFINGTVGLAEMSIAGHTIPRQAFINVTKIVGLDACASGICGLVGLGFDSPTAGIEKVLTDAGLDGPALGKSVLSSIFDQDPQKGRFFAFSLSRLGDDKDTADASLSIAEYDEKYAEVQWMAKRPVFPATAKSWHILSDGATVNGASVPWSANDAGTPSGQLLIGLDTGTTNIIVRPEVRDSIYSAVPGAVLAKNSSLKNTHWSADHDVWVVPCNTPVSFSAVFGGQPYPMHPLDITEMRTQKGPDGVTYTYCVGAVTNGGTITSGKTDALYGDSFLRNVYTAFSFGDNTTSPYIQFLSQTNEWESAQDFAHVREQQFSKNPPEISPADLIRIFDGVSVAGGSGSSTSSPSGTMKGVSGNLDAAVTSSTDSLTTSKYGPIIIGLLAANLLVVLVLAVFAVMGFVRSSRSVGGTRSTTVHYVPTRTKDDSLLRPSFGEERPYSDSSA</sequence>
<name>A0AAD6S151_9AGAR</name>
<accession>A0AAD6S151</accession>
<dbReference type="GO" id="GO:0006508">
    <property type="term" value="P:proteolysis"/>
    <property type="evidence" value="ECO:0007669"/>
    <property type="project" value="UniProtKB-KW"/>
</dbReference>
<dbReference type="Gene3D" id="2.40.70.10">
    <property type="entry name" value="Acid Proteases"/>
    <property type="match status" value="2"/>
</dbReference>
<evidence type="ECO:0000256" key="2">
    <source>
        <dbReference type="ARBA" id="ARBA00022750"/>
    </source>
</evidence>
<evidence type="ECO:0000313" key="7">
    <source>
        <dbReference type="EMBL" id="KAJ7019306.1"/>
    </source>
</evidence>
<feature type="chain" id="PRO_5042146402" evidence="5">
    <location>
        <begin position="23"/>
        <end position="543"/>
    </location>
</feature>
<feature type="signal peptide" evidence="5">
    <location>
        <begin position="1"/>
        <end position="22"/>
    </location>
</feature>
<gene>
    <name evidence="7" type="ORF">C8F04DRAFT_1322242</name>
</gene>
<comment type="caution">
    <text evidence="7">The sequence shown here is derived from an EMBL/GenBank/DDBJ whole genome shotgun (WGS) entry which is preliminary data.</text>
</comment>
<keyword evidence="4" id="KW-0812">Transmembrane</keyword>
<dbReference type="InterPro" id="IPR001461">
    <property type="entry name" value="Aspartic_peptidase_A1"/>
</dbReference>